<dbReference type="EMBL" id="CAIY01000069">
    <property type="protein sequence ID" value="CCH67896.1"/>
    <property type="molecule type" value="Genomic_DNA"/>
</dbReference>
<organism evidence="1 2">
    <name type="scientific">Richelia intracellularis HH01</name>
    <dbReference type="NCBI Taxonomy" id="1165094"/>
    <lineage>
        <taxon>Bacteria</taxon>
        <taxon>Bacillati</taxon>
        <taxon>Cyanobacteriota</taxon>
        <taxon>Cyanophyceae</taxon>
        <taxon>Nostocales</taxon>
        <taxon>Nostocaceae</taxon>
        <taxon>Richelia</taxon>
    </lineage>
</organism>
<gene>
    <name evidence="1" type="ORF">RINTHH_17410</name>
</gene>
<protein>
    <submittedName>
        <fullName evidence="1">Uncharacterized protein</fullName>
    </submittedName>
</protein>
<evidence type="ECO:0000313" key="2">
    <source>
        <dbReference type="Proteomes" id="UP000053051"/>
    </source>
</evidence>
<dbReference type="Proteomes" id="UP000053051">
    <property type="component" value="Unassembled WGS sequence"/>
</dbReference>
<reference evidence="1 2" key="1">
    <citation type="submission" date="2012-05" db="EMBL/GenBank/DDBJ databases">
        <authorList>
            <person name="Hilton J."/>
        </authorList>
    </citation>
    <scope>NUCLEOTIDE SEQUENCE [LARGE SCALE GENOMIC DNA]</scope>
    <source>
        <strain evidence="1 2">HH01</strain>
    </source>
</reference>
<comment type="caution">
    <text evidence="1">The sequence shown here is derived from an EMBL/GenBank/DDBJ whole genome shotgun (WGS) entry which is preliminary data.</text>
</comment>
<evidence type="ECO:0000313" key="1">
    <source>
        <dbReference type="EMBL" id="CCH67896.1"/>
    </source>
</evidence>
<proteinExistence type="predicted"/>
<name>M1X658_9NOST</name>
<keyword evidence="2" id="KW-1185">Reference proteome</keyword>
<dbReference type="AlphaFoldDB" id="M1X658"/>
<sequence>MFAYWQMCNVLSLSLGIALDRFSQCGLSADIPTFTMK</sequence>
<reference evidence="2" key="2">
    <citation type="submission" date="2016-01" db="EMBL/GenBank/DDBJ databases">
        <title>Diatom-associated endosymboitic cyanobacterium lacks core nitrogen metabolism enzymes.</title>
        <authorList>
            <person name="Hilton J.A."/>
            <person name="Foster R.A."/>
            <person name="Tripp H.J."/>
            <person name="Carter B.J."/>
            <person name="Zehr J.P."/>
            <person name="Villareal T.A."/>
        </authorList>
    </citation>
    <scope>NUCLEOTIDE SEQUENCE [LARGE SCALE GENOMIC DNA]</scope>
    <source>
        <strain evidence="2">HH01</strain>
    </source>
</reference>
<accession>M1X658</accession>